<dbReference type="EC" id="2.1.1.216" evidence="7 8"/>
<feature type="binding site" evidence="8">
    <location>
        <position position="114"/>
    </location>
    <ligand>
        <name>S-adenosyl-L-methionine</name>
        <dbReference type="ChEBI" id="CHEBI:59789"/>
    </ligand>
</feature>
<dbReference type="STRING" id="647171.MetfoDRAFT_0587"/>
<comment type="function">
    <text evidence="8">Dimethylates a single guanine residue at position 26 of a number of tRNAs using S-adenosyl-L-methionine as donor of the methyl groups.</text>
</comment>
<keyword evidence="6 8" id="KW-0694">RNA-binding</keyword>
<protein>
    <recommendedName>
        <fullName evidence="7 8">tRNA (guanine(26)-N(2))-dimethyltransferase</fullName>
        <ecNumber evidence="7 8">2.1.1.216</ecNumber>
    </recommendedName>
    <alternativeName>
        <fullName evidence="8">tRNA 2,2-dimethylguanosine-26 methyltransferase</fullName>
    </alternativeName>
    <alternativeName>
        <fullName evidence="8">tRNA(guanine-26,N(2)-N(2)) methyltransferase</fullName>
    </alternativeName>
    <alternativeName>
        <fullName evidence="8">tRNA(m(2,2)G26)dimethyltransferase</fullName>
    </alternativeName>
</protein>
<dbReference type="InterPro" id="IPR002905">
    <property type="entry name" value="Trm1"/>
</dbReference>
<feature type="binding site" evidence="8">
    <location>
        <position position="115"/>
    </location>
    <ligand>
        <name>S-adenosyl-L-methionine</name>
        <dbReference type="ChEBI" id="CHEBI:59789"/>
    </ligand>
</feature>
<evidence type="ECO:0000256" key="1">
    <source>
        <dbReference type="ARBA" id="ARBA00022555"/>
    </source>
</evidence>
<dbReference type="CDD" id="cd02440">
    <property type="entry name" value="AdoMet_MTases"/>
    <property type="match status" value="1"/>
</dbReference>
<evidence type="ECO:0000313" key="10">
    <source>
        <dbReference type="EMBL" id="EHP87906.1"/>
    </source>
</evidence>
<evidence type="ECO:0000256" key="9">
    <source>
        <dbReference type="PROSITE-ProRule" id="PRU00958"/>
    </source>
</evidence>
<dbReference type="PANTHER" id="PTHR10631:SF3">
    <property type="entry name" value="TRNA (GUANINE(26)-N(2))-DIMETHYLTRANSFERASE"/>
    <property type="match status" value="1"/>
</dbReference>
<dbReference type="HAMAP" id="MF_00290">
    <property type="entry name" value="tRNA_dimethyltr_TRM1"/>
    <property type="match status" value="1"/>
</dbReference>
<dbReference type="PANTHER" id="PTHR10631">
    <property type="entry name" value="N 2 ,N 2 -DIMETHYLGUANOSINE TRNA METHYLTRANSFERASE"/>
    <property type="match status" value="1"/>
</dbReference>
<keyword evidence="2 8" id="KW-0489">Methyltransferase</keyword>
<dbReference type="GO" id="GO:0160104">
    <property type="term" value="F:tRNA (guanine(26)-N2)-dimethyltransferase activity"/>
    <property type="evidence" value="ECO:0007669"/>
    <property type="project" value="UniProtKB-UniRule"/>
</dbReference>
<organism evidence="10 11">
    <name type="scientific">Methanotorris formicicus Mc-S-70</name>
    <dbReference type="NCBI Taxonomy" id="647171"/>
    <lineage>
        <taxon>Archaea</taxon>
        <taxon>Methanobacteriati</taxon>
        <taxon>Methanobacteriota</taxon>
        <taxon>Methanomada group</taxon>
        <taxon>Methanococci</taxon>
        <taxon>Methanococcales</taxon>
        <taxon>Methanocaldococcaceae</taxon>
        <taxon>Methanotorris</taxon>
    </lineage>
</organism>
<dbReference type="EMBL" id="AGJL01000011">
    <property type="protein sequence ID" value="EHP87906.1"/>
    <property type="molecule type" value="Genomic_DNA"/>
</dbReference>
<keyword evidence="1 8" id="KW-0820">tRNA-binding</keyword>
<comment type="caution">
    <text evidence="10">The sequence shown here is derived from an EMBL/GenBank/DDBJ whole genome shotgun (WGS) entry which is preliminary data.</text>
</comment>
<dbReference type="OrthoDB" id="372177at2157"/>
<dbReference type="InterPro" id="IPR042296">
    <property type="entry name" value="tRNA_met_Trm1_C"/>
</dbReference>
<dbReference type="InterPro" id="IPR022923">
    <property type="entry name" value="TRM1_arc_bac"/>
</dbReference>
<dbReference type="SUPFAM" id="SSF53335">
    <property type="entry name" value="S-adenosyl-L-methionine-dependent methyltransferases"/>
    <property type="match status" value="1"/>
</dbReference>
<proteinExistence type="inferred from homology"/>
<name>H1KXR4_9EURY</name>
<evidence type="ECO:0000256" key="6">
    <source>
        <dbReference type="ARBA" id="ARBA00022884"/>
    </source>
</evidence>
<dbReference type="GO" id="GO:0000049">
    <property type="term" value="F:tRNA binding"/>
    <property type="evidence" value="ECO:0007669"/>
    <property type="project" value="UniProtKB-UniRule"/>
</dbReference>
<dbReference type="RefSeq" id="WP_007044030.1">
    <property type="nucleotide sequence ID" value="NZ_AGJL01000011.1"/>
</dbReference>
<dbReference type="Pfam" id="PF02005">
    <property type="entry name" value="TRM"/>
    <property type="match status" value="1"/>
</dbReference>
<dbReference type="GO" id="GO:0002940">
    <property type="term" value="P:tRNA N2-guanine methylation"/>
    <property type="evidence" value="ECO:0007669"/>
    <property type="project" value="TreeGrafter"/>
</dbReference>
<dbReference type="Gene3D" id="3.30.56.70">
    <property type="entry name" value="N2,N2-dimethylguanosine tRNA methyltransferase, C-terminal domain"/>
    <property type="match status" value="1"/>
</dbReference>
<feature type="binding site" evidence="8">
    <location>
        <position position="35"/>
    </location>
    <ligand>
        <name>S-adenosyl-L-methionine</name>
        <dbReference type="ChEBI" id="CHEBI:59789"/>
    </ligand>
</feature>
<dbReference type="Proteomes" id="UP000003706">
    <property type="component" value="Unassembled WGS sequence"/>
</dbReference>
<dbReference type="Gene3D" id="3.40.50.150">
    <property type="entry name" value="Vaccinia Virus protein VP39"/>
    <property type="match status" value="1"/>
</dbReference>
<evidence type="ECO:0000256" key="3">
    <source>
        <dbReference type="ARBA" id="ARBA00022679"/>
    </source>
</evidence>
<accession>H1KXR4</accession>
<evidence type="ECO:0000256" key="2">
    <source>
        <dbReference type="ARBA" id="ARBA00022603"/>
    </source>
</evidence>
<comment type="caution">
    <text evidence="8">Lacks conserved residue(s) required for the propagation of feature annotation.</text>
</comment>
<evidence type="ECO:0000256" key="5">
    <source>
        <dbReference type="ARBA" id="ARBA00022694"/>
    </source>
</evidence>
<keyword evidence="11" id="KW-1185">Reference proteome</keyword>
<evidence type="ECO:0000256" key="7">
    <source>
        <dbReference type="ARBA" id="ARBA00039099"/>
    </source>
</evidence>
<comment type="similarity">
    <text evidence="8 9">Belongs to the class I-like SAM-binding methyltransferase superfamily. Trm1 family.</text>
</comment>
<dbReference type="PROSITE" id="PS51626">
    <property type="entry name" value="SAM_MT_TRM1"/>
    <property type="match status" value="1"/>
</dbReference>
<evidence type="ECO:0000256" key="8">
    <source>
        <dbReference type="HAMAP-Rule" id="MF_00290"/>
    </source>
</evidence>
<dbReference type="InterPro" id="IPR029063">
    <property type="entry name" value="SAM-dependent_MTases_sf"/>
</dbReference>
<feature type="binding site" evidence="8">
    <location>
        <position position="66"/>
    </location>
    <ligand>
        <name>S-adenosyl-L-methionine</name>
        <dbReference type="ChEBI" id="CHEBI:59789"/>
    </ligand>
</feature>
<reference evidence="10 11" key="1">
    <citation type="submission" date="2011-09" db="EMBL/GenBank/DDBJ databases">
        <title>The draft genome of Methanotorris formicicus Mc-S-70.</title>
        <authorList>
            <consortium name="US DOE Joint Genome Institute (JGI-PGF)"/>
            <person name="Lucas S."/>
            <person name="Han J."/>
            <person name="Lapidus A."/>
            <person name="Cheng J.-F."/>
            <person name="Goodwin L."/>
            <person name="Pitluck S."/>
            <person name="Peters L."/>
            <person name="Land M.L."/>
            <person name="Hauser L."/>
            <person name="Sieprawska-Lupa M."/>
            <person name="Takai K."/>
            <person name="Miyazaki J."/>
            <person name="Whitman W."/>
            <person name="Woyke T.J."/>
        </authorList>
    </citation>
    <scope>NUCLEOTIDE SEQUENCE [LARGE SCALE GENOMIC DNA]</scope>
    <source>
        <strain evidence="10 11">Mc-S-70</strain>
    </source>
</reference>
<dbReference type="NCBIfam" id="TIGR00308">
    <property type="entry name" value="TRM1"/>
    <property type="match status" value="1"/>
</dbReference>
<feature type="binding site" evidence="8">
    <location>
        <position position="87"/>
    </location>
    <ligand>
        <name>S-adenosyl-L-methionine</name>
        <dbReference type="ChEBI" id="CHEBI:59789"/>
    </ligand>
</feature>
<gene>
    <name evidence="8" type="primary">trm1</name>
    <name evidence="10" type="ORF">MetfoDRAFT_0587</name>
</gene>
<dbReference type="AlphaFoldDB" id="H1KXR4"/>
<keyword evidence="3 8" id="KW-0808">Transferase</keyword>
<evidence type="ECO:0000313" key="11">
    <source>
        <dbReference type="Proteomes" id="UP000003706"/>
    </source>
</evidence>
<dbReference type="FunFam" id="3.40.50.150:FF:000272">
    <property type="entry name" value="tRNA (guanine(26)-N(2))-dimethyltransferase"/>
    <property type="match status" value="1"/>
</dbReference>
<keyword evidence="5 8" id="KW-0819">tRNA processing</keyword>
<keyword evidence="4 8" id="KW-0949">S-adenosyl-L-methionine</keyword>
<evidence type="ECO:0000256" key="4">
    <source>
        <dbReference type="ARBA" id="ARBA00022691"/>
    </source>
</evidence>
<sequence length="372" mass="41862">MMIVVEGKTKLTIPDTLTITKKDEVFYNPKMEVNRDISVCVLQTFLKNYKREEFLICDPLGGSGARGLRYANELEFKHGKVKVFINDINPKAVELIKENIKLNNLNNVEVCRGDANVLLSKNFRMFNVVDLDPFGSPSPYLDSGIRATITKNGLLCLTATDTSVLCGRFKKSCVRKYNAFPINSEDCHEMAIRILVGYAIRVAAKYDIGLKPIFSHATDHYVRTYLLTQRGAKKADDALEKLGYVKDIGGDKIIKSFYEGYEKGFGGPLYLGEIYDKEIVNEAYKIAVERNCSEKAKNILKVLCDECEINQLGCYDIHEICSNIKKSAPSMAVIIEKLKKRGFRVSKVHYNPKGIKSDAKLSDIIEIILEAV</sequence>
<dbReference type="PATRIC" id="fig|647171.4.peg.579"/>
<comment type="catalytic activity">
    <reaction evidence="8">
        <text>guanosine(26) in tRNA + 2 S-adenosyl-L-methionine = N(2)-dimethylguanosine(26) in tRNA + 2 S-adenosyl-L-homocysteine + 2 H(+)</text>
        <dbReference type="Rhea" id="RHEA:43140"/>
        <dbReference type="Rhea" id="RHEA-COMP:10359"/>
        <dbReference type="Rhea" id="RHEA-COMP:10360"/>
        <dbReference type="ChEBI" id="CHEBI:15378"/>
        <dbReference type="ChEBI" id="CHEBI:57856"/>
        <dbReference type="ChEBI" id="CHEBI:59789"/>
        <dbReference type="ChEBI" id="CHEBI:74269"/>
        <dbReference type="ChEBI" id="CHEBI:74513"/>
        <dbReference type="EC" id="2.1.1.216"/>
    </reaction>
</comment>